<gene>
    <name evidence="2" type="ORF">NP233_g5964</name>
</gene>
<dbReference type="EMBL" id="JANIEX010000370">
    <property type="protein sequence ID" value="KAJ3568053.1"/>
    <property type="molecule type" value="Genomic_DNA"/>
</dbReference>
<proteinExistence type="predicted"/>
<feature type="transmembrane region" description="Helical" evidence="1">
    <location>
        <begin position="73"/>
        <end position="91"/>
    </location>
</feature>
<dbReference type="Proteomes" id="UP001213000">
    <property type="component" value="Unassembled WGS sequence"/>
</dbReference>
<name>A0AAD5YU31_9AGAR</name>
<evidence type="ECO:0000256" key="1">
    <source>
        <dbReference type="SAM" id="Phobius"/>
    </source>
</evidence>
<reference evidence="2" key="1">
    <citation type="submission" date="2022-07" db="EMBL/GenBank/DDBJ databases">
        <title>Genome Sequence of Leucocoprinus birnbaumii.</title>
        <authorList>
            <person name="Buettner E."/>
        </authorList>
    </citation>
    <scope>NUCLEOTIDE SEQUENCE</scope>
    <source>
        <strain evidence="2">VT141</strain>
    </source>
</reference>
<sequence>MSHWTSTITHISALRQRRRTVVENHEFPPQPIATHASGVPHEQVDKHGAPLLLKSHALSFFAWSNQSAVLRRIMIFSFLTTILLSLSILLAHSSQSQTSPTDACFESTETLEDLVDCFEVHTVRAAFYDADSYAAAQPTDIEREAWSQAVATLLHTNNNCSSSIVPPLLRDIYSASSFTDVDGQSFCVLYEQTVSATSNYFEKGWGFMVVPASEEGVARQIHLAGPHPFTDGTTSAEATHSFKGTGAKSLLIPGRVRTAFSSPSTCVQGTATTTYWMTDVAHNDLEPFFDANVAIWNWQVQQGGCPSASCAFIQFHGKADTSCPKDTVFLSTGLANNTWYTDDVDRPIKRIKEQLLLAFNSPGGPNATSPITASLPSDSNCSLVATKTVVARYLNNLPTVASHDVCVDNSSPDTTEGVFIHAEQYWPTVAAVSRTAWVVTLNNTFNVVNKSR</sequence>
<keyword evidence="3" id="KW-1185">Reference proteome</keyword>
<organism evidence="2 3">
    <name type="scientific">Leucocoprinus birnbaumii</name>
    <dbReference type="NCBI Taxonomy" id="56174"/>
    <lineage>
        <taxon>Eukaryota</taxon>
        <taxon>Fungi</taxon>
        <taxon>Dikarya</taxon>
        <taxon>Basidiomycota</taxon>
        <taxon>Agaricomycotina</taxon>
        <taxon>Agaricomycetes</taxon>
        <taxon>Agaricomycetidae</taxon>
        <taxon>Agaricales</taxon>
        <taxon>Agaricineae</taxon>
        <taxon>Agaricaceae</taxon>
        <taxon>Leucocoprinus</taxon>
    </lineage>
</organism>
<keyword evidence="1" id="KW-1133">Transmembrane helix</keyword>
<evidence type="ECO:0000313" key="2">
    <source>
        <dbReference type="EMBL" id="KAJ3568053.1"/>
    </source>
</evidence>
<evidence type="ECO:0000313" key="3">
    <source>
        <dbReference type="Proteomes" id="UP001213000"/>
    </source>
</evidence>
<comment type="caution">
    <text evidence="2">The sequence shown here is derived from an EMBL/GenBank/DDBJ whole genome shotgun (WGS) entry which is preliminary data.</text>
</comment>
<dbReference type="AlphaFoldDB" id="A0AAD5YU31"/>
<accession>A0AAD5YU31</accession>
<keyword evidence="1" id="KW-0472">Membrane</keyword>
<keyword evidence="1" id="KW-0812">Transmembrane</keyword>
<protein>
    <submittedName>
        <fullName evidence="2">Uncharacterized protein</fullName>
    </submittedName>
</protein>